<dbReference type="EMBL" id="QZFV01000090">
    <property type="protein sequence ID" value="RJQ83954.1"/>
    <property type="molecule type" value="Genomic_DNA"/>
</dbReference>
<proteinExistence type="predicted"/>
<reference evidence="3 4" key="1">
    <citation type="submission" date="2018-09" db="EMBL/GenBank/DDBJ databases">
        <title>YIM PH 21725 draft genome.</title>
        <authorList>
            <person name="Miao C."/>
        </authorList>
    </citation>
    <scope>NUCLEOTIDE SEQUENCE [LARGE SCALE GENOMIC DNA]</scope>
    <source>
        <strain evidence="4">YIM PH21725</strain>
    </source>
</reference>
<dbReference type="GO" id="GO:0046872">
    <property type="term" value="F:metal ion binding"/>
    <property type="evidence" value="ECO:0007669"/>
    <property type="project" value="InterPro"/>
</dbReference>
<sequence>MLRDARKAVLVVEPGEVRTRPEPVRAAPLAVANPSRPTAAELATTPEGPRQPPLPGIQPEPRVAGLADVRLDNGLRVVAVRDARAPLVELRLRMPLGAGGWGRAAEVATLVHKLGEAAVRVRAPGGELRVSSDGQWLDVTGHVESSEADGWLAASAEVLTYDGYGELSPLRDAGQDIEQALRRACLPESGGLADPRRILSPAGATLIAVGDLDPDGFAGRAASSFAAWMGASEPKSSARLTPGRLVLPAVHASEVYLTLCWPEPAGDSGDPARYLATAVFGGYQRSRLAARWAELGAGFEVLTGRELFLDFERVYLKARMPKELAVAAVSAIEAELGRMAGKPLTPSEVEPARGFCSGQLLGVFDAPSTMADLLRQSVASGREPTWLERMPSRLATVSVDDVSKAGEDLFAPRPMLVAVAGEVDEPLGQRLAMLESRR</sequence>
<gene>
    <name evidence="3" type="ORF">D5S19_18335</name>
</gene>
<dbReference type="InterPro" id="IPR011249">
    <property type="entry name" value="Metalloenz_LuxS/M16"/>
</dbReference>
<dbReference type="Gene3D" id="3.30.830.10">
    <property type="entry name" value="Metalloenzyme, LuxS/M16 peptidase-like"/>
    <property type="match status" value="1"/>
</dbReference>
<dbReference type="Pfam" id="PF05193">
    <property type="entry name" value="Peptidase_M16_C"/>
    <property type="match status" value="1"/>
</dbReference>
<evidence type="ECO:0000259" key="2">
    <source>
        <dbReference type="Pfam" id="PF05193"/>
    </source>
</evidence>
<feature type="compositionally biased region" description="Pro residues" evidence="1">
    <location>
        <begin position="49"/>
        <end position="58"/>
    </location>
</feature>
<dbReference type="RefSeq" id="WP_120024567.1">
    <property type="nucleotide sequence ID" value="NZ_QZFV01000090.1"/>
</dbReference>
<feature type="region of interest" description="Disordered" evidence="1">
    <location>
        <begin position="21"/>
        <end position="58"/>
    </location>
</feature>
<dbReference type="Proteomes" id="UP000285112">
    <property type="component" value="Unassembled WGS sequence"/>
</dbReference>
<protein>
    <submittedName>
        <fullName evidence="3">Insulinase family protein</fullName>
    </submittedName>
</protein>
<name>A0A419I277_9PSEU</name>
<feature type="domain" description="Peptidase M16 C-terminal" evidence="2">
    <location>
        <begin position="197"/>
        <end position="352"/>
    </location>
</feature>
<evidence type="ECO:0000313" key="4">
    <source>
        <dbReference type="Proteomes" id="UP000285112"/>
    </source>
</evidence>
<dbReference type="InterPro" id="IPR007863">
    <property type="entry name" value="Peptidase_M16_C"/>
</dbReference>
<evidence type="ECO:0000313" key="3">
    <source>
        <dbReference type="EMBL" id="RJQ83954.1"/>
    </source>
</evidence>
<evidence type="ECO:0000256" key="1">
    <source>
        <dbReference type="SAM" id="MobiDB-lite"/>
    </source>
</evidence>
<organism evidence="3 4">
    <name type="scientific">Amycolatopsis panacis</name>
    <dbReference type="NCBI Taxonomy" id="2340917"/>
    <lineage>
        <taxon>Bacteria</taxon>
        <taxon>Bacillati</taxon>
        <taxon>Actinomycetota</taxon>
        <taxon>Actinomycetes</taxon>
        <taxon>Pseudonocardiales</taxon>
        <taxon>Pseudonocardiaceae</taxon>
        <taxon>Amycolatopsis</taxon>
    </lineage>
</organism>
<accession>A0A419I277</accession>
<dbReference type="AlphaFoldDB" id="A0A419I277"/>
<comment type="caution">
    <text evidence="3">The sequence shown here is derived from an EMBL/GenBank/DDBJ whole genome shotgun (WGS) entry which is preliminary data.</text>
</comment>
<keyword evidence="4" id="KW-1185">Reference proteome</keyword>
<dbReference type="SUPFAM" id="SSF63411">
    <property type="entry name" value="LuxS/MPP-like metallohydrolase"/>
    <property type="match status" value="1"/>
</dbReference>